<comment type="caution">
    <text evidence="1">The sequence shown here is derived from an EMBL/GenBank/DDBJ whole genome shotgun (WGS) entry which is preliminary data.</text>
</comment>
<gene>
    <name evidence="1" type="ORF">PCOR1329_LOCUS32215</name>
</gene>
<reference evidence="1" key="1">
    <citation type="submission" date="2023-10" db="EMBL/GenBank/DDBJ databases">
        <authorList>
            <person name="Chen Y."/>
            <person name="Shah S."/>
            <person name="Dougan E. K."/>
            <person name="Thang M."/>
            <person name="Chan C."/>
        </authorList>
    </citation>
    <scope>NUCLEOTIDE SEQUENCE [LARGE SCALE GENOMIC DNA]</scope>
</reference>
<evidence type="ECO:0000313" key="2">
    <source>
        <dbReference type="Proteomes" id="UP001189429"/>
    </source>
</evidence>
<dbReference type="Proteomes" id="UP001189429">
    <property type="component" value="Unassembled WGS sequence"/>
</dbReference>
<dbReference type="EMBL" id="CAUYUJ010012980">
    <property type="protein sequence ID" value="CAK0835029.1"/>
    <property type="molecule type" value="Genomic_DNA"/>
</dbReference>
<keyword evidence="2" id="KW-1185">Reference proteome</keyword>
<accession>A0ABN9ST88</accession>
<organism evidence="1 2">
    <name type="scientific">Prorocentrum cordatum</name>
    <dbReference type="NCBI Taxonomy" id="2364126"/>
    <lineage>
        <taxon>Eukaryota</taxon>
        <taxon>Sar</taxon>
        <taxon>Alveolata</taxon>
        <taxon>Dinophyceae</taxon>
        <taxon>Prorocentrales</taxon>
        <taxon>Prorocentraceae</taxon>
        <taxon>Prorocentrum</taxon>
    </lineage>
</organism>
<protein>
    <submittedName>
        <fullName evidence="1">Uncharacterized protein</fullName>
    </submittedName>
</protein>
<sequence>MATEQRKRGRLVAKTNAAYNAGGEERASTLVKALASMHRYVEGGQAPWCVATSSGVLVAVHMLRAGGRLKIVDTPGPAPLREAE</sequence>
<name>A0ABN9ST88_9DINO</name>
<evidence type="ECO:0000313" key="1">
    <source>
        <dbReference type="EMBL" id="CAK0835029.1"/>
    </source>
</evidence>
<proteinExistence type="predicted"/>